<feature type="compositionally biased region" description="Basic residues" evidence="4">
    <location>
        <begin position="1"/>
        <end position="36"/>
    </location>
</feature>
<accession>A0A5Q2RPD1</accession>
<dbReference type="PANTHER" id="PTHR43792:SF8">
    <property type="entry name" value="[RIBOSOMAL PROTEIN US5]-ALANINE N-ACETYLTRANSFERASE"/>
    <property type="match status" value="1"/>
</dbReference>
<feature type="domain" description="N-acetyltransferase" evidence="5">
    <location>
        <begin position="75"/>
        <end position="247"/>
    </location>
</feature>
<dbReference type="PROSITE" id="PS51186">
    <property type="entry name" value="GNAT"/>
    <property type="match status" value="1"/>
</dbReference>
<keyword evidence="2" id="KW-0012">Acyltransferase</keyword>
<dbReference type="AlphaFoldDB" id="A0A5Q2RPD1"/>
<dbReference type="EMBL" id="CP045851">
    <property type="protein sequence ID" value="QGG95967.1"/>
    <property type="molecule type" value="Genomic_DNA"/>
</dbReference>
<evidence type="ECO:0000256" key="2">
    <source>
        <dbReference type="ARBA" id="ARBA00023315"/>
    </source>
</evidence>
<evidence type="ECO:0000256" key="1">
    <source>
        <dbReference type="ARBA" id="ARBA00022679"/>
    </source>
</evidence>
<keyword evidence="1 6" id="KW-0808">Transferase</keyword>
<proteinExistence type="inferred from homology"/>
<name>A0A5Q2RPD1_9ACTN</name>
<evidence type="ECO:0000256" key="4">
    <source>
        <dbReference type="SAM" id="MobiDB-lite"/>
    </source>
</evidence>
<protein>
    <submittedName>
        <fullName evidence="6">GNAT family N-acetyltransferase</fullName>
    </submittedName>
</protein>
<feature type="compositionally biased region" description="Basic and acidic residues" evidence="4">
    <location>
        <begin position="38"/>
        <end position="47"/>
    </location>
</feature>
<dbReference type="InterPro" id="IPR016181">
    <property type="entry name" value="Acyl_CoA_acyltransferase"/>
</dbReference>
<feature type="region of interest" description="Disordered" evidence="4">
    <location>
        <begin position="1"/>
        <end position="65"/>
    </location>
</feature>
<evidence type="ECO:0000313" key="7">
    <source>
        <dbReference type="Proteomes" id="UP000334019"/>
    </source>
</evidence>
<comment type="similarity">
    <text evidence="3">Belongs to the acetyltransferase family. RimJ subfamily.</text>
</comment>
<dbReference type="KEGG" id="atq:GH723_13140"/>
<dbReference type="Proteomes" id="UP000334019">
    <property type="component" value="Chromosome"/>
</dbReference>
<evidence type="ECO:0000256" key="3">
    <source>
        <dbReference type="ARBA" id="ARBA00038502"/>
    </source>
</evidence>
<dbReference type="InterPro" id="IPR051531">
    <property type="entry name" value="N-acetyltransferase"/>
</dbReference>
<dbReference type="Gene3D" id="3.40.630.30">
    <property type="match status" value="1"/>
</dbReference>
<dbReference type="SUPFAM" id="SSF55729">
    <property type="entry name" value="Acyl-CoA N-acyltransferases (Nat)"/>
    <property type="match status" value="1"/>
</dbReference>
<dbReference type="PANTHER" id="PTHR43792">
    <property type="entry name" value="GNAT FAMILY, PUTATIVE (AFU_ORTHOLOGUE AFUA_3G00765)-RELATED-RELATED"/>
    <property type="match status" value="1"/>
</dbReference>
<reference evidence="6 7" key="1">
    <citation type="submission" date="2019-11" db="EMBL/GenBank/DDBJ databases">
        <authorList>
            <person name="He Y."/>
        </authorList>
    </citation>
    <scope>NUCLEOTIDE SEQUENCE [LARGE SCALE GENOMIC DNA]</scope>
    <source>
        <strain evidence="6 7">SCSIO 58843</strain>
    </source>
</reference>
<gene>
    <name evidence="6" type="ORF">GH723_13140</name>
</gene>
<dbReference type="Pfam" id="PF13302">
    <property type="entry name" value="Acetyltransf_3"/>
    <property type="match status" value="1"/>
</dbReference>
<dbReference type="GO" id="GO:0008999">
    <property type="term" value="F:protein-N-terminal-alanine acetyltransferase activity"/>
    <property type="evidence" value="ECO:0007669"/>
    <property type="project" value="TreeGrafter"/>
</dbReference>
<dbReference type="GO" id="GO:0005737">
    <property type="term" value="C:cytoplasm"/>
    <property type="evidence" value="ECO:0007669"/>
    <property type="project" value="TreeGrafter"/>
</dbReference>
<organism evidence="6 7">
    <name type="scientific">Actinomarinicola tropica</name>
    <dbReference type="NCBI Taxonomy" id="2789776"/>
    <lineage>
        <taxon>Bacteria</taxon>
        <taxon>Bacillati</taxon>
        <taxon>Actinomycetota</taxon>
        <taxon>Acidimicrobiia</taxon>
        <taxon>Acidimicrobiales</taxon>
        <taxon>Iamiaceae</taxon>
        <taxon>Actinomarinicola</taxon>
    </lineage>
</organism>
<evidence type="ECO:0000313" key="6">
    <source>
        <dbReference type="EMBL" id="QGG95967.1"/>
    </source>
</evidence>
<dbReference type="InterPro" id="IPR000182">
    <property type="entry name" value="GNAT_dom"/>
</dbReference>
<sequence length="262" mass="30488">MGPRGPARRARRRHDPSHAARHLRHRDRRRARRVRGARLADRPDGPHRTPAQRHAPARRPRGGAGSVSALIGRRIVLRPLVIGDFEQWREVRRRNHDWLTKWEPQRLPGHPDAVEDRDAFAIRCSARQRERQLGTAYGFGIFVDGDFAGEINISSVQRGPFQSAYVGYWIDERHAGQGYVPEAVVLICRFAFEELRLHRIQISIIPRNDKSRRVVEKLDLRFEGIAERYLEINGAWEDHMRFAITAEEWATRGDQLSRDWLD</sequence>
<evidence type="ECO:0000259" key="5">
    <source>
        <dbReference type="PROSITE" id="PS51186"/>
    </source>
</evidence>
<keyword evidence="7" id="KW-1185">Reference proteome</keyword>